<dbReference type="EMBL" id="CP123872">
    <property type="protein sequence ID" value="WND03038.1"/>
    <property type="molecule type" value="Genomic_DNA"/>
</dbReference>
<name>A0AA52HAW5_9PROT</name>
<evidence type="ECO:0008006" key="3">
    <source>
        <dbReference type="Google" id="ProtNLM"/>
    </source>
</evidence>
<sequence>MIIIGLGSGRSGTNSFAAMIAKQQNSYSFHEMNPSVMAYKGTVAPVVNTLREFKAIIEGGDPSYLTVDLSRKPSVADFSKVKVANKVDVLSDAGLYYLQYVPDMLAENSAVKFVCLQRDRTATIQSFMKKTTLNYGFIEKLLYRCAALIKRKPYISSSNHFMEHDGRQWAIDRLWDKCFPTFEAASKEEAIGHYYDYYYKQAHMFALDYPENVKVYPLEMMNKEEGIKEILSFCGYKEAEMVIEPAWVNQNG</sequence>
<evidence type="ECO:0000313" key="1">
    <source>
        <dbReference type="EMBL" id="WND03038.1"/>
    </source>
</evidence>
<dbReference type="InterPro" id="IPR027417">
    <property type="entry name" value="P-loop_NTPase"/>
</dbReference>
<dbReference type="Gene3D" id="3.40.50.300">
    <property type="entry name" value="P-loop containing nucleotide triphosphate hydrolases"/>
    <property type="match status" value="1"/>
</dbReference>
<dbReference type="Proteomes" id="UP001268683">
    <property type="component" value="Chromosome"/>
</dbReference>
<gene>
    <name evidence="1" type="ORF">QGN29_01500</name>
</gene>
<dbReference type="KEGG" id="tmk:QGN29_01500"/>
<dbReference type="SUPFAM" id="SSF52540">
    <property type="entry name" value="P-loop containing nucleoside triphosphate hydrolases"/>
    <property type="match status" value="1"/>
</dbReference>
<keyword evidence="2" id="KW-1185">Reference proteome</keyword>
<organism evidence="1 2">
    <name type="scientific">Temperatibacter marinus</name>
    <dbReference type="NCBI Taxonomy" id="1456591"/>
    <lineage>
        <taxon>Bacteria</taxon>
        <taxon>Pseudomonadati</taxon>
        <taxon>Pseudomonadota</taxon>
        <taxon>Alphaproteobacteria</taxon>
        <taxon>Kordiimonadales</taxon>
        <taxon>Temperatibacteraceae</taxon>
        <taxon>Temperatibacter</taxon>
    </lineage>
</organism>
<dbReference type="AlphaFoldDB" id="A0AA52HAW5"/>
<accession>A0AA52HAW5</accession>
<evidence type="ECO:0000313" key="2">
    <source>
        <dbReference type="Proteomes" id="UP001268683"/>
    </source>
</evidence>
<protein>
    <recommendedName>
        <fullName evidence="3">Sulfotransferase</fullName>
    </recommendedName>
</protein>
<dbReference type="RefSeq" id="WP_310798887.1">
    <property type="nucleotide sequence ID" value="NZ_CP123872.1"/>
</dbReference>
<reference evidence="1" key="1">
    <citation type="submission" date="2023-04" db="EMBL/GenBank/DDBJ databases">
        <title>Complete genome sequence of Temperatibacter marinus.</title>
        <authorList>
            <person name="Rong J.-C."/>
            <person name="Yi M.-L."/>
            <person name="Zhao Q."/>
        </authorList>
    </citation>
    <scope>NUCLEOTIDE SEQUENCE</scope>
    <source>
        <strain evidence="1">NBRC 110045</strain>
    </source>
</reference>
<proteinExistence type="predicted"/>